<reference evidence="2 3" key="1">
    <citation type="journal article" date="2008" name="J. Bacteriol.">
        <title>'Candidatus Cloacamonas acidaminovorans': genome sequence reconstruction provides a first glimpse of a new bacterial division.</title>
        <authorList>
            <person name="Pelletier E."/>
            <person name="Kreimeyer A."/>
            <person name="Bocs S."/>
            <person name="Rouy Z."/>
            <person name="Gyapay G."/>
            <person name="Chouari R."/>
            <person name="Riviere D."/>
            <person name="Ganesan A."/>
            <person name="Daegelen P."/>
            <person name="Sghir A."/>
            <person name="Cohen G.N."/>
            <person name="Medigue C."/>
            <person name="Weissenbach J."/>
            <person name="Le Paslier D."/>
        </authorList>
    </citation>
    <scope>NUCLEOTIDE SEQUENCE [LARGE SCALE GENOMIC DNA]</scope>
    <source>
        <strain evidence="3">Evry</strain>
    </source>
</reference>
<name>B0VIJ1_CLOAI</name>
<dbReference type="InterPro" id="IPR048963">
    <property type="entry name" value="ArgZ/ArgE-like_C_2nd"/>
</dbReference>
<dbReference type="InterPro" id="IPR029035">
    <property type="entry name" value="DHS-like_NAD/FAD-binding_dom"/>
</dbReference>
<evidence type="ECO:0000313" key="2">
    <source>
        <dbReference type="EMBL" id="CAO81132.1"/>
    </source>
</evidence>
<keyword evidence="3" id="KW-1185">Reference proteome</keyword>
<dbReference type="KEGG" id="caci:CLOAM1272"/>
<protein>
    <recommendedName>
        <fullName evidence="1">Arginine dihydrolase ArgZ/ArgE-like C-terminal second subdomain domain-containing protein</fullName>
    </recommendedName>
</protein>
<dbReference type="EMBL" id="CU466930">
    <property type="protein sequence ID" value="CAO81132.1"/>
    <property type="molecule type" value="Genomic_DNA"/>
</dbReference>
<sequence>MKRNATVSKYKEIDLKKIKTYPIDQRYSKVNINAFAKKGKVKVNDFFNCLPDILAAKDLKELILACKKARENHKPIIIGLGAHIIKCGLAPLLIEMMEEDFVSAFVCNGAVAIHDYEIANFGKTSEDVSSALSDGSFGMAEETVKGINEAINKGFKESLGLGEAIGKELYTKAKYKDLSLLASAYKWEIPVCVQVAIGTDIIHQSPYADGKAIGDCSMRDFRIFAEKVSELNRGGVFLNLGSAVIVPEVFLKALTVARNIYGEVQNFTTAVFDFNVHYRAKVNVAERPVENGGKGYYFIGQNEIMVPLLLKAIME</sequence>
<gene>
    <name evidence="2" type="ordered locus">CLOAM1272</name>
</gene>
<accession>B0VIJ1</accession>
<dbReference type="eggNOG" id="COG1899">
    <property type="taxonomic scope" value="Bacteria"/>
</dbReference>
<proteinExistence type="predicted"/>
<dbReference type="Proteomes" id="UP000002019">
    <property type="component" value="Chromosome"/>
</dbReference>
<dbReference type="Gene3D" id="3.40.50.10690">
    <property type="entry name" value="putative lor/sdh protein like domains"/>
    <property type="match status" value="1"/>
</dbReference>
<evidence type="ECO:0000259" key="1">
    <source>
        <dbReference type="Pfam" id="PF21570"/>
    </source>
</evidence>
<dbReference type="AlphaFoldDB" id="B0VIJ1"/>
<organism evidence="2 3">
    <name type="scientific">Cloacimonas acidaminovorans (strain Evry)</name>
    <dbReference type="NCBI Taxonomy" id="459349"/>
    <lineage>
        <taxon>Bacteria</taxon>
        <taxon>Pseudomonadati</taxon>
        <taxon>Candidatus Cloacimonadota</taxon>
        <taxon>Candidatus Cloacimonadia</taxon>
        <taxon>Candidatus Cloacimonadales</taxon>
        <taxon>Candidatus Cloacimonadaceae</taxon>
        <taxon>Candidatus Cloacimonas</taxon>
    </lineage>
</organism>
<dbReference type="STRING" id="459349.CLOAM1272"/>
<evidence type="ECO:0000313" key="3">
    <source>
        <dbReference type="Proteomes" id="UP000002019"/>
    </source>
</evidence>
<dbReference type="SUPFAM" id="SSF52467">
    <property type="entry name" value="DHS-like NAD/FAD-binding domain"/>
    <property type="match status" value="1"/>
</dbReference>
<feature type="domain" description="Arginine dihydrolase ArgZ/ArgE-like C-terminal second subdomain" evidence="1">
    <location>
        <begin position="66"/>
        <end position="154"/>
    </location>
</feature>
<dbReference type="HOGENOM" id="CLU_879292_0_0_0"/>
<dbReference type="Pfam" id="PF21570">
    <property type="entry name" value="ArgZ-like_C_2nd"/>
    <property type="match status" value="1"/>
</dbReference>